<dbReference type="PROSITE" id="PS51635">
    <property type="entry name" value="PNPLA"/>
    <property type="match status" value="1"/>
</dbReference>
<dbReference type="InterPro" id="IPR016035">
    <property type="entry name" value="Acyl_Trfase/lysoPLipase"/>
</dbReference>
<gene>
    <name evidence="3" type="ORF">MNB_SV-6-1273</name>
</gene>
<dbReference type="AlphaFoldDB" id="A0A1W1BE14"/>
<sequence length="700" mass="80491">MNYIFKLSIALISTITILSATKEESVESKSIKIVDFSMVISGGVSLGAYEAGYNWAIIKMLSEIKTKYPHLDPRLKSVSGASAGSINGLLSAMYWCQKESIPYENSVDDNLFFETWANLGIEDLIIKGKDPKNKSTLFTRKELRKKADRIMKHLSKPIYKEGCEVPMGFAVTKVTPIEEQFQGITIKNQTFSIPFTFKVINGKVKIVNREMPPSDSFYLSIPGIEKDYKKIIDVLFASSAFPGAFEQVKLRYKYKGKVESHYFIDGGAFNNVPLDLATELNDEAKIFIFMNPTNMRKESKEKNVEEEKPPVGFLTSSASPLKSSIEIYQQMQLYNAINKYFRHNPERRLILSSRYHPLTARYLEHFAAFLDRNFRLYDYYVGVYDAIYHLSKALKDKNEFKDLSHIELMNKFMKHLGIDKNRDAYTAYKFFRDTEFGAKNIDKNSRYAAIYYAFNRKLPDSQRYTASEFKKFLSKLDMRYLPVKKGSFLAEARRDIKHWGKKPIKMIVNRITTLENERAEVYPGYKPTAKAVSIAAWAGSSLLNEKEGWSLFPLNAPIDKGNESLHTALRFLPSEISADSSNGGLSFAYSSYWYGDMEYLSGFEFKPSFTFNEKSNFLRMDINTFYIYDDFVKLGVGVSGFGNLEKPFFERDSAYGANIYVDFMDIFRATYVRRHGDNVDNGYLYLGVENIPSLLYWLNR</sequence>
<evidence type="ECO:0000256" key="1">
    <source>
        <dbReference type="ARBA" id="ARBA00023098"/>
    </source>
</evidence>
<reference evidence="3" key="1">
    <citation type="submission" date="2016-10" db="EMBL/GenBank/DDBJ databases">
        <authorList>
            <person name="de Groot N.N."/>
        </authorList>
    </citation>
    <scope>NUCLEOTIDE SEQUENCE</scope>
</reference>
<keyword evidence="1" id="KW-0443">Lipid metabolism</keyword>
<proteinExistence type="predicted"/>
<name>A0A1W1BE14_9ZZZZ</name>
<dbReference type="Gene3D" id="3.40.1090.10">
    <property type="entry name" value="Cytosolic phospholipase A2 catalytic domain"/>
    <property type="match status" value="1"/>
</dbReference>
<dbReference type="GO" id="GO:0006629">
    <property type="term" value="P:lipid metabolic process"/>
    <property type="evidence" value="ECO:0007669"/>
    <property type="project" value="UniProtKB-KW"/>
</dbReference>
<evidence type="ECO:0000313" key="3">
    <source>
        <dbReference type="EMBL" id="SFV51678.1"/>
    </source>
</evidence>
<accession>A0A1W1BE14</accession>
<dbReference type="SUPFAM" id="SSF52151">
    <property type="entry name" value="FabD/lysophospholipase-like"/>
    <property type="match status" value="1"/>
</dbReference>
<dbReference type="InterPro" id="IPR002641">
    <property type="entry name" value="PNPLA_dom"/>
</dbReference>
<protein>
    <recommendedName>
        <fullName evidence="2">PNPLA domain-containing protein</fullName>
    </recommendedName>
</protein>
<dbReference type="EMBL" id="FPHC01000024">
    <property type="protein sequence ID" value="SFV51678.1"/>
    <property type="molecule type" value="Genomic_DNA"/>
</dbReference>
<dbReference type="Pfam" id="PF01734">
    <property type="entry name" value="Patatin"/>
    <property type="match status" value="1"/>
</dbReference>
<evidence type="ECO:0000259" key="2">
    <source>
        <dbReference type="PROSITE" id="PS51635"/>
    </source>
</evidence>
<organism evidence="3">
    <name type="scientific">hydrothermal vent metagenome</name>
    <dbReference type="NCBI Taxonomy" id="652676"/>
    <lineage>
        <taxon>unclassified sequences</taxon>
        <taxon>metagenomes</taxon>
        <taxon>ecological metagenomes</taxon>
    </lineage>
</organism>
<feature type="domain" description="PNPLA" evidence="2">
    <location>
        <begin position="38"/>
        <end position="278"/>
    </location>
</feature>